<dbReference type="Gene3D" id="3.30.450.40">
    <property type="match status" value="1"/>
</dbReference>
<dbReference type="GO" id="GO:0000155">
    <property type="term" value="F:phosphorelay sensor kinase activity"/>
    <property type="evidence" value="ECO:0007669"/>
    <property type="project" value="InterPro"/>
</dbReference>
<keyword evidence="4" id="KW-0808">Transferase</keyword>
<dbReference type="InterPro" id="IPR036097">
    <property type="entry name" value="HisK_dim/P_sf"/>
</dbReference>
<dbReference type="PANTHER" id="PTHR45453">
    <property type="entry name" value="PHOSPHATE REGULON SENSOR PROTEIN PHOR"/>
    <property type="match status" value="1"/>
</dbReference>
<keyword evidence="6" id="KW-0902">Two-component regulatory system</keyword>
<dbReference type="InterPro" id="IPR029016">
    <property type="entry name" value="GAF-like_dom_sf"/>
</dbReference>
<dbReference type="PANTHER" id="PTHR45453:SF1">
    <property type="entry name" value="PHOSPHATE REGULON SENSOR PROTEIN PHOR"/>
    <property type="match status" value="1"/>
</dbReference>
<dbReference type="NCBIfam" id="TIGR00229">
    <property type="entry name" value="sensory_box"/>
    <property type="match status" value="1"/>
</dbReference>
<proteinExistence type="predicted"/>
<organism evidence="10 11">
    <name type="scientific">Candidatus Nomurabacteria bacterium RIFCSPLOWO2_02_FULL_40_67</name>
    <dbReference type="NCBI Taxonomy" id="1801787"/>
    <lineage>
        <taxon>Bacteria</taxon>
        <taxon>Candidatus Nomuraibacteriota</taxon>
    </lineage>
</organism>
<evidence type="ECO:0000313" key="10">
    <source>
        <dbReference type="EMBL" id="OGJ01062.1"/>
    </source>
</evidence>
<dbReference type="FunFam" id="3.30.565.10:FF:000006">
    <property type="entry name" value="Sensor histidine kinase WalK"/>
    <property type="match status" value="1"/>
</dbReference>
<dbReference type="CDD" id="cd00082">
    <property type="entry name" value="HisKA"/>
    <property type="match status" value="1"/>
</dbReference>
<dbReference type="Pfam" id="PF01590">
    <property type="entry name" value="GAF"/>
    <property type="match status" value="1"/>
</dbReference>
<evidence type="ECO:0000256" key="1">
    <source>
        <dbReference type="ARBA" id="ARBA00000085"/>
    </source>
</evidence>
<dbReference type="EMBL" id="MFVL01000024">
    <property type="protein sequence ID" value="OGJ01062.1"/>
    <property type="molecule type" value="Genomic_DNA"/>
</dbReference>
<dbReference type="CDD" id="cd00075">
    <property type="entry name" value="HATPase"/>
    <property type="match status" value="1"/>
</dbReference>
<sequence>MQLAPIPKNEKKRLLSLHTLGLLDTMPEKRFDVITRAAVRIFRVPICTLTLIDARREWFKSCQGLKKYENARAISFCGHALLANKIFVIPDTKKDARFSDNPMVVNKPYIRFYAGVPIMSTDGERVGVFCIKDIEPREFSKNDMVMLKELAYWAEMEVNFHNLSSALRQEGEISLKLEGKVTKLIKFDELQKKSKKTLLNVMEDLEKTNSLLAIGKARDKAIFESIGDGMIITNNKRKITFFNKSAEEITGLKMSDVVDRHISEVIKMGDEKGNSISENQLPIRLALSTKKKITTLVNISSLYFNTKKVRRFPVTITVTPFLNKNEIVGAILIFRDITKEKETEKIKTEFIANATHELRTPLAIIKGNTDLALRRGKKDPKFTKNALLEINNEIKHLSNILSEMEILTLDNKENKLAIYNNRVNLNDLLRKIVRRLESIAQEKNMSIDFKKEQIDFFIFGNKEHLEKLFLNVIKNAINYGKNNGKISIKMLKEKDTIKTEITDNGIGISKEDLPKIFKRFFKSEKAHKYSSDKHSGLGLAISKRVTEEHGGNIEVKSIEGKGSTFTVSLPVLNEKILKDKKE</sequence>
<gene>
    <name evidence="10" type="ORF">A3I23_02030</name>
</gene>
<protein>
    <recommendedName>
        <fullName evidence="2">histidine kinase</fullName>
        <ecNumber evidence="2">2.7.13.3</ecNumber>
    </recommendedName>
</protein>
<comment type="catalytic activity">
    <reaction evidence="1">
        <text>ATP + protein L-histidine = ADP + protein N-phospho-L-histidine.</text>
        <dbReference type="EC" id="2.7.13.3"/>
    </reaction>
</comment>
<dbReference type="InterPro" id="IPR036890">
    <property type="entry name" value="HATPase_C_sf"/>
</dbReference>
<dbReference type="InterPro" id="IPR005467">
    <property type="entry name" value="His_kinase_dom"/>
</dbReference>
<evidence type="ECO:0000256" key="2">
    <source>
        <dbReference type="ARBA" id="ARBA00012438"/>
    </source>
</evidence>
<feature type="domain" description="Histidine kinase" evidence="8">
    <location>
        <begin position="353"/>
        <end position="573"/>
    </location>
</feature>
<dbReference type="SMART" id="SM00091">
    <property type="entry name" value="PAS"/>
    <property type="match status" value="1"/>
</dbReference>
<dbReference type="EC" id="2.7.13.3" evidence="2"/>
<dbReference type="InterPro" id="IPR003661">
    <property type="entry name" value="HisK_dim/P_dom"/>
</dbReference>
<accession>A0A1F6Y3Z0</accession>
<dbReference type="GO" id="GO:0016036">
    <property type="term" value="P:cellular response to phosphate starvation"/>
    <property type="evidence" value="ECO:0007669"/>
    <property type="project" value="TreeGrafter"/>
</dbReference>
<dbReference type="CDD" id="cd00130">
    <property type="entry name" value="PAS"/>
    <property type="match status" value="1"/>
</dbReference>
<dbReference type="SUPFAM" id="SSF55874">
    <property type="entry name" value="ATPase domain of HSP90 chaperone/DNA topoisomerase II/histidine kinase"/>
    <property type="match status" value="1"/>
</dbReference>
<keyword evidence="5" id="KW-0418">Kinase</keyword>
<dbReference type="PRINTS" id="PR00344">
    <property type="entry name" value="BCTRLSENSOR"/>
</dbReference>
<dbReference type="Proteomes" id="UP000177693">
    <property type="component" value="Unassembled WGS sequence"/>
</dbReference>
<evidence type="ECO:0000256" key="5">
    <source>
        <dbReference type="ARBA" id="ARBA00022777"/>
    </source>
</evidence>
<evidence type="ECO:0000256" key="7">
    <source>
        <dbReference type="ARBA" id="ARBA00023136"/>
    </source>
</evidence>
<evidence type="ECO:0000259" key="8">
    <source>
        <dbReference type="PROSITE" id="PS50109"/>
    </source>
</evidence>
<evidence type="ECO:0000259" key="9">
    <source>
        <dbReference type="PROSITE" id="PS50112"/>
    </source>
</evidence>
<dbReference type="SUPFAM" id="SSF55785">
    <property type="entry name" value="PYP-like sensor domain (PAS domain)"/>
    <property type="match status" value="1"/>
</dbReference>
<dbReference type="SMART" id="SM00387">
    <property type="entry name" value="HATPase_c"/>
    <property type="match status" value="1"/>
</dbReference>
<dbReference type="SUPFAM" id="SSF47384">
    <property type="entry name" value="Homodimeric domain of signal transducing histidine kinase"/>
    <property type="match status" value="1"/>
</dbReference>
<name>A0A1F6Y3Z0_9BACT</name>
<dbReference type="Pfam" id="PF02518">
    <property type="entry name" value="HATPase_c"/>
    <property type="match status" value="1"/>
</dbReference>
<keyword evidence="7" id="KW-0472">Membrane</keyword>
<keyword evidence="3" id="KW-0597">Phosphoprotein</keyword>
<evidence type="ECO:0000256" key="6">
    <source>
        <dbReference type="ARBA" id="ARBA00023012"/>
    </source>
</evidence>
<comment type="caution">
    <text evidence="10">The sequence shown here is derived from an EMBL/GenBank/DDBJ whole genome shotgun (WGS) entry which is preliminary data.</text>
</comment>
<dbReference type="PROSITE" id="PS50109">
    <property type="entry name" value="HIS_KIN"/>
    <property type="match status" value="1"/>
</dbReference>
<dbReference type="InterPro" id="IPR000014">
    <property type="entry name" value="PAS"/>
</dbReference>
<dbReference type="InterPro" id="IPR003594">
    <property type="entry name" value="HATPase_dom"/>
</dbReference>
<dbReference type="Pfam" id="PF13426">
    <property type="entry name" value="PAS_9"/>
    <property type="match status" value="1"/>
</dbReference>
<dbReference type="InterPro" id="IPR004358">
    <property type="entry name" value="Sig_transdc_His_kin-like_C"/>
</dbReference>
<dbReference type="InterPro" id="IPR050351">
    <property type="entry name" value="BphY/WalK/GraS-like"/>
</dbReference>
<evidence type="ECO:0000256" key="3">
    <source>
        <dbReference type="ARBA" id="ARBA00022553"/>
    </source>
</evidence>
<dbReference type="Gene3D" id="3.30.565.10">
    <property type="entry name" value="Histidine kinase-like ATPase, C-terminal domain"/>
    <property type="match status" value="1"/>
</dbReference>
<dbReference type="Gene3D" id="3.30.450.20">
    <property type="entry name" value="PAS domain"/>
    <property type="match status" value="1"/>
</dbReference>
<evidence type="ECO:0000256" key="4">
    <source>
        <dbReference type="ARBA" id="ARBA00022679"/>
    </source>
</evidence>
<dbReference type="SMART" id="SM00065">
    <property type="entry name" value="GAF"/>
    <property type="match status" value="1"/>
</dbReference>
<dbReference type="AlphaFoldDB" id="A0A1F6Y3Z0"/>
<dbReference type="InterPro" id="IPR003018">
    <property type="entry name" value="GAF"/>
</dbReference>
<feature type="domain" description="PAS" evidence="9">
    <location>
        <begin position="215"/>
        <end position="266"/>
    </location>
</feature>
<dbReference type="Gene3D" id="1.10.287.130">
    <property type="match status" value="1"/>
</dbReference>
<reference evidence="10 11" key="1">
    <citation type="journal article" date="2016" name="Nat. Commun.">
        <title>Thousands of microbial genomes shed light on interconnected biogeochemical processes in an aquifer system.</title>
        <authorList>
            <person name="Anantharaman K."/>
            <person name="Brown C.T."/>
            <person name="Hug L.A."/>
            <person name="Sharon I."/>
            <person name="Castelle C.J."/>
            <person name="Probst A.J."/>
            <person name="Thomas B.C."/>
            <person name="Singh A."/>
            <person name="Wilkins M.J."/>
            <person name="Karaoz U."/>
            <person name="Brodie E.L."/>
            <person name="Williams K.H."/>
            <person name="Hubbard S.S."/>
            <person name="Banfield J.F."/>
        </authorList>
    </citation>
    <scope>NUCLEOTIDE SEQUENCE [LARGE SCALE GENOMIC DNA]</scope>
</reference>
<dbReference type="Pfam" id="PF00512">
    <property type="entry name" value="HisKA"/>
    <property type="match status" value="1"/>
</dbReference>
<dbReference type="SUPFAM" id="SSF55781">
    <property type="entry name" value="GAF domain-like"/>
    <property type="match status" value="1"/>
</dbReference>
<dbReference type="SMART" id="SM00388">
    <property type="entry name" value="HisKA"/>
    <property type="match status" value="1"/>
</dbReference>
<dbReference type="PROSITE" id="PS50112">
    <property type="entry name" value="PAS"/>
    <property type="match status" value="1"/>
</dbReference>
<dbReference type="GO" id="GO:0004721">
    <property type="term" value="F:phosphoprotein phosphatase activity"/>
    <property type="evidence" value="ECO:0007669"/>
    <property type="project" value="TreeGrafter"/>
</dbReference>
<evidence type="ECO:0000313" key="11">
    <source>
        <dbReference type="Proteomes" id="UP000177693"/>
    </source>
</evidence>
<dbReference type="InterPro" id="IPR035965">
    <property type="entry name" value="PAS-like_dom_sf"/>
</dbReference>
<dbReference type="GO" id="GO:0005886">
    <property type="term" value="C:plasma membrane"/>
    <property type="evidence" value="ECO:0007669"/>
    <property type="project" value="TreeGrafter"/>
</dbReference>